<dbReference type="VEuPathDB" id="FungiDB:QG37_02754"/>
<feature type="transmembrane region" description="Helical" evidence="7">
    <location>
        <begin position="159"/>
        <end position="180"/>
    </location>
</feature>
<comment type="subcellular location">
    <subcellularLocation>
        <location evidence="1">Membrane</location>
        <topology evidence="1">Multi-pass membrane protein</topology>
    </subcellularLocation>
</comment>
<comment type="caution">
    <text evidence="9">The sequence shown here is derived from an EMBL/GenBank/DDBJ whole genome shotgun (WGS) entry which is preliminary data.</text>
</comment>
<gene>
    <name evidence="9" type="ORF">QG37_02754</name>
</gene>
<feature type="transmembrane region" description="Helical" evidence="7">
    <location>
        <begin position="224"/>
        <end position="245"/>
    </location>
</feature>
<dbReference type="GO" id="GO:1902600">
    <property type="term" value="P:proton transmembrane transport"/>
    <property type="evidence" value="ECO:0007669"/>
    <property type="project" value="InterPro"/>
</dbReference>
<dbReference type="InterPro" id="IPR038770">
    <property type="entry name" value="Na+/solute_symporter_sf"/>
</dbReference>
<keyword evidence="6 7" id="KW-0472">Membrane</keyword>
<feature type="transmembrane region" description="Helical" evidence="7">
    <location>
        <begin position="192"/>
        <end position="212"/>
    </location>
</feature>
<dbReference type="InterPro" id="IPR006153">
    <property type="entry name" value="Cation/H_exchanger_TM"/>
</dbReference>
<evidence type="ECO:0000256" key="2">
    <source>
        <dbReference type="ARBA" id="ARBA00022448"/>
    </source>
</evidence>
<dbReference type="Gene3D" id="1.20.1530.20">
    <property type="match status" value="1"/>
</dbReference>
<dbReference type="VEuPathDB" id="FungiDB:CJJ09_002792"/>
<dbReference type="VEuPathDB" id="FungiDB:CJI96_0003267"/>
<evidence type="ECO:0000256" key="3">
    <source>
        <dbReference type="ARBA" id="ARBA00022692"/>
    </source>
</evidence>
<dbReference type="Proteomes" id="UP000037122">
    <property type="component" value="Unassembled WGS sequence"/>
</dbReference>
<dbReference type="GO" id="GO:0015297">
    <property type="term" value="F:antiporter activity"/>
    <property type="evidence" value="ECO:0007669"/>
    <property type="project" value="InterPro"/>
</dbReference>
<name>A0A0L0P1S1_CANAR</name>
<dbReference type="PANTHER" id="PTHR32468">
    <property type="entry name" value="CATION/H + ANTIPORTER"/>
    <property type="match status" value="1"/>
</dbReference>
<feature type="transmembrane region" description="Helical" evidence="7">
    <location>
        <begin position="315"/>
        <end position="334"/>
    </location>
</feature>
<proteinExistence type="predicted"/>
<feature type="transmembrane region" description="Helical" evidence="7">
    <location>
        <begin position="54"/>
        <end position="73"/>
    </location>
</feature>
<dbReference type="VEuPathDB" id="FungiDB:CJJ07_004701"/>
<evidence type="ECO:0000259" key="8">
    <source>
        <dbReference type="Pfam" id="PF00999"/>
    </source>
</evidence>
<accession>A0A0L0P1S1</accession>
<evidence type="ECO:0000256" key="6">
    <source>
        <dbReference type="ARBA" id="ARBA00023136"/>
    </source>
</evidence>
<dbReference type="VEuPathDB" id="FungiDB:B9J08_000831"/>
<dbReference type="VEuPathDB" id="FungiDB:CJI97_000849"/>
<feature type="transmembrane region" description="Helical" evidence="7">
    <location>
        <begin position="265"/>
        <end position="295"/>
    </location>
</feature>
<dbReference type="Pfam" id="PF00999">
    <property type="entry name" value="Na_H_Exchanger"/>
    <property type="match status" value="1"/>
</dbReference>
<dbReference type="PANTHER" id="PTHR32468:SF0">
    <property type="entry name" value="K(+)_H(+) ANTIPORTER 1"/>
    <property type="match status" value="1"/>
</dbReference>
<keyword evidence="4 7" id="KW-1133">Transmembrane helix</keyword>
<evidence type="ECO:0000256" key="4">
    <source>
        <dbReference type="ARBA" id="ARBA00022989"/>
    </source>
</evidence>
<reference evidence="10" key="1">
    <citation type="journal article" date="2015" name="BMC Genomics">
        <title>Draft genome of a commonly misdiagnosed multidrug resistant pathogen Candida auris.</title>
        <authorList>
            <person name="Chatterjee S."/>
            <person name="Alampalli S.V."/>
            <person name="Nageshan R.K."/>
            <person name="Chettiar S.T."/>
            <person name="Joshi S."/>
            <person name="Tatu U.S."/>
        </authorList>
    </citation>
    <scope>NUCLEOTIDE SEQUENCE [LARGE SCALE GENOMIC DNA]</scope>
    <source>
        <strain evidence="10">6684</strain>
    </source>
</reference>
<evidence type="ECO:0000256" key="1">
    <source>
        <dbReference type="ARBA" id="ARBA00004141"/>
    </source>
</evidence>
<feature type="transmembrane region" description="Helical" evidence="7">
    <location>
        <begin position="118"/>
        <end position="139"/>
    </location>
</feature>
<evidence type="ECO:0000313" key="9">
    <source>
        <dbReference type="EMBL" id="KNE00215.1"/>
    </source>
</evidence>
<organism evidence="9 10">
    <name type="scientific">Candidozyma auris</name>
    <name type="common">Yeast</name>
    <name type="synonym">Candida auris</name>
    <dbReference type="NCBI Taxonomy" id="498019"/>
    <lineage>
        <taxon>Eukaryota</taxon>
        <taxon>Fungi</taxon>
        <taxon>Dikarya</taxon>
        <taxon>Ascomycota</taxon>
        <taxon>Saccharomycotina</taxon>
        <taxon>Pichiomycetes</taxon>
        <taxon>Metschnikowiaceae</taxon>
        <taxon>Candidozyma</taxon>
    </lineage>
</organism>
<sequence length="759" mass="84006">MVSTSSVAGIVSGRNPLEYVPLSPYTLFLFQAVFILFLCQLLHWPMRKLQQPKVIAEVVTGILLGPTVLGRIPNFTDTCFPKESIPGMTLIANVGIILFLFIVGLEVDLHYIKKNFKVAVSVGLINMAIPFGLGCAISVGLYNEYRSDETMASIEFTTYMVFVAVALCITAFPVLARILVELNLIGDKVGTIVLAAGIMNDLTGWILLALVVTLSNADNGINTLYILLLTFAWFLLLAYPVRLALRWYLRKFTNELATGEPSQLLMVIIIAMVFVSSFYTDIIGVHPIFGAFMVGVLVPRDNGYVIKITEKLEDMVHIVMIPIYFALAGLNVNLGDLNRGIDWAYVIGVIVLAMVGKVAGGLIAARLNGLFWRESLTVGVLMSCKGIVEIVVLNVGLNANIISRRVYSMFIVMTLVTTFLTTPLTLLSYPVSYRELVARHRGTLNKDVDSEGELLGSVSDLSLGNMSRFKLTNILLLLRKIDTLPHVLALLKDLTFDDFDYSVKAIHLRAFSSRTSHLLEASSANPEVVESTPTDLTHSQSILSIVKAFSSILHVHFSSKSILAPQRNYATTINDQITGPSNLLLTSYTLRSVLDFTEEENDFDMSYRYLYDNCEGHMAILLTTGATRTDKKCTVRMILDHDNLLSSNDLLGLYLVSQLAKVHTEVHIYVKSSMGASNELEKQFDEYIKSSGPGIDLTISYFKEFSDIAGEVKHDPALAGDVFVMSHEYLDSEVKDELLRFAIREEVELLAVKAANNVE</sequence>
<keyword evidence="5" id="KW-0406">Ion transport</keyword>
<feature type="transmembrane region" description="Helical" evidence="7">
    <location>
        <begin position="85"/>
        <end position="106"/>
    </location>
</feature>
<dbReference type="InterPro" id="IPR050794">
    <property type="entry name" value="CPA2_transporter"/>
</dbReference>
<feature type="transmembrane region" description="Helical" evidence="7">
    <location>
        <begin position="376"/>
        <end position="397"/>
    </location>
</feature>
<feature type="domain" description="Cation/H+ exchanger transmembrane" evidence="8">
    <location>
        <begin position="34"/>
        <end position="422"/>
    </location>
</feature>
<keyword evidence="2" id="KW-0813">Transport</keyword>
<dbReference type="EMBL" id="LGST01000019">
    <property type="protein sequence ID" value="KNE00215.1"/>
    <property type="molecule type" value="Genomic_DNA"/>
</dbReference>
<feature type="transmembrane region" description="Helical" evidence="7">
    <location>
        <begin position="22"/>
        <end position="42"/>
    </location>
</feature>
<keyword evidence="3 7" id="KW-0812">Transmembrane</keyword>
<evidence type="ECO:0000256" key="5">
    <source>
        <dbReference type="ARBA" id="ARBA00023065"/>
    </source>
</evidence>
<feature type="transmembrane region" description="Helical" evidence="7">
    <location>
        <begin position="409"/>
        <end position="431"/>
    </location>
</feature>
<feature type="transmembrane region" description="Helical" evidence="7">
    <location>
        <begin position="343"/>
        <end position="364"/>
    </location>
</feature>
<dbReference type="AlphaFoldDB" id="A0A0L0P1S1"/>
<dbReference type="GO" id="GO:0016020">
    <property type="term" value="C:membrane"/>
    <property type="evidence" value="ECO:0007669"/>
    <property type="project" value="UniProtKB-SubCell"/>
</dbReference>
<evidence type="ECO:0000256" key="7">
    <source>
        <dbReference type="SAM" id="Phobius"/>
    </source>
</evidence>
<evidence type="ECO:0000313" key="10">
    <source>
        <dbReference type="Proteomes" id="UP000037122"/>
    </source>
</evidence>
<protein>
    <recommendedName>
        <fullName evidence="8">Cation/H+ exchanger transmembrane domain-containing protein</fullName>
    </recommendedName>
</protein>